<evidence type="ECO:0000313" key="1">
    <source>
        <dbReference type="EMBL" id="KAK3790089.1"/>
    </source>
</evidence>
<organism evidence="1 2">
    <name type="scientific">Elysia crispata</name>
    <name type="common">lettuce slug</name>
    <dbReference type="NCBI Taxonomy" id="231223"/>
    <lineage>
        <taxon>Eukaryota</taxon>
        <taxon>Metazoa</taxon>
        <taxon>Spiralia</taxon>
        <taxon>Lophotrochozoa</taxon>
        <taxon>Mollusca</taxon>
        <taxon>Gastropoda</taxon>
        <taxon>Heterobranchia</taxon>
        <taxon>Euthyneura</taxon>
        <taxon>Panpulmonata</taxon>
        <taxon>Sacoglossa</taxon>
        <taxon>Placobranchoidea</taxon>
        <taxon>Plakobranchidae</taxon>
        <taxon>Elysia</taxon>
    </lineage>
</organism>
<evidence type="ECO:0000313" key="2">
    <source>
        <dbReference type="Proteomes" id="UP001283361"/>
    </source>
</evidence>
<proteinExistence type="predicted"/>
<gene>
    <name evidence="1" type="ORF">RRG08_030510</name>
</gene>
<reference evidence="1" key="1">
    <citation type="journal article" date="2023" name="G3 (Bethesda)">
        <title>A reference genome for the long-term kleptoplast-retaining sea slug Elysia crispata morphotype clarki.</title>
        <authorList>
            <person name="Eastman K.E."/>
            <person name="Pendleton A.L."/>
            <person name="Shaikh M.A."/>
            <person name="Suttiyut T."/>
            <person name="Ogas R."/>
            <person name="Tomko P."/>
            <person name="Gavelis G."/>
            <person name="Widhalm J.R."/>
            <person name="Wisecaver J.H."/>
        </authorList>
    </citation>
    <scope>NUCLEOTIDE SEQUENCE</scope>
    <source>
        <strain evidence="1">ECLA1</strain>
    </source>
</reference>
<keyword evidence="2" id="KW-1185">Reference proteome</keyword>
<dbReference type="Proteomes" id="UP001283361">
    <property type="component" value="Unassembled WGS sequence"/>
</dbReference>
<sequence length="109" mass="12194">MYHTGRSQAAGHNGNLDQADLRLIAKYRPYFFVPASCFPSYLPDFFFLILHNPTSIRNKGFKDVSGTATNKWARGDMFADGQGDRALALDWTSRQALGLNRASCRSFSV</sequence>
<dbReference type="EMBL" id="JAWDGP010001578">
    <property type="protein sequence ID" value="KAK3790089.1"/>
    <property type="molecule type" value="Genomic_DNA"/>
</dbReference>
<name>A0AAE1ALM1_9GAST</name>
<accession>A0AAE1ALM1</accession>
<comment type="caution">
    <text evidence="1">The sequence shown here is derived from an EMBL/GenBank/DDBJ whole genome shotgun (WGS) entry which is preliminary data.</text>
</comment>
<protein>
    <submittedName>
        <fullName evidence="1">Uncharacterized protein</fullName>
    </submittedName>
</protein>
<dbReference type="AlphaFoldDB" id="A0AAE1ALM1"/>